<dbReference type="PANTHER" id="PTHR21340">
    <property type="entry name" value="DIADENOSINE 5,5-P1,P4-TETRAPHOSPHATE PYROPHOSPHOHYDROLASE MUTT"/>
    <property type="match status" value="1"/>
</dbReference>
<dbReference type="PANTHER" id="PTHR21340:SF0">
    <property type="entry name" value="BIS(5'-NUCLEOSYL)-TETRAPHOSPHATASE [ASYMMETRICAL]"/>
    <property type="match status" value="1"/>
</dbReference>
<dbReference type="Pfam" id="PF00293">
    <property type="entry name" value="NUDIX"/>
    <property type="match status" value="1"/>
</dbReference>
<keyword evidence="1 3" id="KW-0378">Hydrolase</keyword>
<dbReference type="SMART" id="SM00855">
    <property type="entry name" value="PGAM"/>
    <property type="match status" value="1"/>
</dbReference>
<dbReference type="InterPro" id="IPR000086">
    <property type="entry name" value="NUDIX_hydrolase_dom"/>
</dbReference>
<dbReference type="InterPro" id="IPR051325">
    <property type="entry name" value="Nudix_hydrolase_domain"/>
</dbReference>
<dbReference type="InterPro" id="IPR015797">
    <property type="entry name" value="NUDIX_hydrolase-like_dom_sf"/>
</dbReference>
<dbReference type="SUPFAM" id="SSF55811">
    <property type="entry name" value="Nudix"/>
    <property type="match status" value="1"/>
</dbReference>
<dbReference type="SUPFAM" id="SSF53254">
    <property type="entry name" value="Phosphoglycerate mutase-like"/>
    <property type="match status" value="1"/>
</dbReference>
<accession>A0ABP6KTI2</accession>
<keyword evidence="4" id="KW-1185">Reference proteome</keyword>
<dbReference type="PROSITE" id="PS00893">
    <property type="entry name" value="NUDIX_BOX"/>
    <property type="match status" value="1"/>
</dbReference>
<dbReference type="Gene3D" id="3.40.50.1240">
    <property type="entry name" value="Phosphoglycerate mutase-like"/>
    <property type="match status" value="1"/>
</dbReference>
<protein>
    <submittedName>
        <fullName evidence="3">NUDIX hydrolase</fullName>
    </submittedName>
</protein>
<dbReference type="Pfam" id="PF00300">
    <property type="entry name" value="His_Phos_1"/>
    <property type="match status" value="1"/>
</dbReference>
<dbReference type="GO" id="GO:0016787">
    <property type="term" value="F:hydrolase activity"/>
    <property type="evidence" value="ECO:0007669"/>
    <property type="project" value="UniProtKB-KW"/>
</dbReference>
<dbReference type="CDD" id="cd07067">
    <property type="entry name" value="HP_PGM_like"/>
    <property type="match status" value="1"/>
</dbReference>
<dbReference type="InterPro" id="IPR013078">
    <property type="entry name" value="His_Pase_superF_clade-1"/>
</dbReference>
<dbReference type="RefSeq" id="WP_344899078.1">
    <property type="nucleotide sequence ID" value="NZ_BAAAWD010000014.1"/>
</dbReference>
<feature type="domain" description="Nudix hydrolase" evidence="2">
    <location>
        <begin position="10"/>
        <end position="136"/>
    </location>
</feature>
<name>A0ABP6KTI2_9ACTN</name>
<dbReference type="CDD" id="cd03673">
    <property type="entry name" value="NUDIX_Ap6A_hydrolase"/>
    <property type="match status" value="1"/>
</dbReference>
<dbReference type="EMBL" id="BAAAWD010000014">
    <property type="protein sequence ID" value="GAA3018462.1"/>
    <property type="molecule type" value="Genomic_DNA"/>
</dbReference>
<dbReference type="InterPro" id="IPR029033">
    <property type="entry name" value="His_PPase_superfam"/>
</dbReference>
<dbReference type="InterPro" id="IPR020084">
    <property type="entry name" value="NUDIX_hydrolase_CS"/>
</dbReference>
<reference evidence="4" key="1">
    <citation type="journal article" date="2019" name="Int. J. Syst. Evol. Microbiol.">
        <title>The Global Catalogue of Microorganisms (GCM) 10K type strain sequencing project: providing services to taxonomists for standard genome sequencing and annotation.</title>
        <authorList>
            <consortium name="The Broad Institute Genomics Platform"/>
            <consortium name="The Broad Institute Genome Sequencing Center for Infectious Disease"/>
            <person name="Wu L."/>
            <person name="Ma J."/>
        </authorList>
    </citation>
    <scope>NUCLEOTIDE SEQUENCE [LARGE SCALE GENOMIC DNA]</scope>
    <source>
        <strain evidence="4">JCM 3106</strain>
    </source>
</reference>
<dbReference type="PROSITE" id="PS51462">
    <property type="entry name" value="NUDIX"/>
    <property type="match status" value="1"/>
</dbReference>
<proteinExistence type="predicted"/>
<evidence type="ECO:0000313" key="4">
    <source>
        <dbReference type="Proteomes" id="UP001499930"/>
    </source>
</evidence>
<dbReference type="Gene3D" id="3.90.79.10">
    <property type="entry name" value="Nucleoside Triphosphate Pyrophosphohydrolase"/>
    <property type="match status" value="1"/>
</dbReference>
<evidence type="ECO:0000313" key="3">
    <source>
        <dbReference type="EMBL" id="GAA3018462.1"/>
    </source>
</evidence>
<sequence>MTDDGREPDDLIRAAGALVWRGSPDAPEVALVHRPAYDDWSFPKGKLKRGEHAIAGALREVAEETGLTVELGRSLPPTRYIHRGRPKRVEHWVARMVAEGPFTPGDEVDEVAWLPVREAGRRLSYEADVVLLRAFGEVSPATTPLVLVRHALAGSRKEWKGDDDERPLDKNGRRQAATLAGLLGAFGPAELVSSPSERCVRTLQPYAERSGLPVRLEPALSESRYDPDACLRLVTEALASDRSLALCSHGKVLPELISGIGDLAGGSGDRPGGLGDGKLRKGAFMVLHHAGGVVVAADDYPV</sequence>
<dbReference type="Proteomes" id="UP001499930">
    <property type="component" value="Unassembled WGS sequence"/>
</dbReference>
<gene>
    <name evidence="3" type="ORF">GCM10017559_48120</name>
</gene>
<comment type="caution">
    <text evidence="3">The sequence shown here is derived from an EMBL/GenBank/DDBJ whole genome shotgun (WGS) entry which is preliminary data.</text>
</comment>
<evidence type="ECO:0000256" key="1">
    <source>
        <dbReference type="ARBA" id="ARBA00022801"/>
    </source>
</evidence>
<evidence type="ECO:0000259" key="2">
    <source>
        <dbReference type="PROSITE" id="PS51462"/>
    </source>
</evidence>
<organism evidence="3 4">
    <name type="scientific">Streptosporangium longisporum</name>
    <dbReference type="NCBI Taxonomy" id="46187"/>
    <lineage>
        <taxon>Bacteria</taxon>
        <taxon>Bacillati</taxon>
        <taxon>Actinomycetota</taxon>
        <taxon>Actinomycetes</taxon>
        <taxon>Streptosporangiales</taxon>
        <taxon>Streptosporangiaceae</taxon>
        <taxon>Streptosporangium</taxon>
    </lineage>
</organism>